<evidence type="ECO:0000259" key="2">
    <source>
        <dbReference type="PROSITE" id="PS50089"/>
    </source>
</evidence>
<evidence type="ECO:0000256" key="1">
    <source>
        <dbReference type="PROSITE-ProRule" id="PRU00175"/>
    </source>
</evidence>
<reference evidence="3 4" key="1">
    <citation type="submission" date="2021-02" db="EMBL/GenBank/DDBJ databases">
        <title>Cotonvirus japonicus, which uses Golgi apparatus of host cells for its virion factory, phylogenetically links tailed tupanvirus and icosahedral mimivirus.</title>
        <authorList>
            <person name="Takahashi H."/>
            <person name="Fukaya S."/>
            <person name="Song C."/>
            <person name="Murata K."/>
            <person name="Takemura M."/>
        </authorList>
    </citation>
    <scope>NUCLEOTIDE SEQUENCE [LARGE SCALE GENOMIC DNA]</scope>
</reference>
<keyword evidence="1" id="KW-0863">Zinc-finger</keyword>
<proteinExistence type="predicted"/>
<sequence>MKQTFRIIHVNKKNVNLYYDTTNGFIIDKINNKIIYKLKKRESSYYYYFKLEFDTFKYKTIYQPKTQTYKKIVCGSIYNFNIYLNLVNLIKNNIDKCINQIISYYLTIIQIRQFKSNKKYLCDNILLFLQSRIDKNIKLIPWNFFALTDRIAFDLKNKNFVDSKNSQNCVFKKRGCIIETNNIIKLINDIENKIPPEKTLIIIPTGMINYWSNNNVINFDKLLKSAKNNFKNLELGDITSIIIHECYIQYIPLIKNVMNNTPLCEYIWMVNTLPLKYYISSKDNIHGKFNVNNLSKLTNIWANFTTDNKKSSKTELIKFLTCSFNEIYIKYNYALRTYNIKSINLTNFESSIYQTFNKFYFDWKSKLSNDKNNIYSFSTKQKNYDIESRIYDSVLTLCMSVIPDIEVQNFFSKYINKILSANRICIEKINELQQNYKTLRKTSYQKFNDKSIIDFKYIIKDLSDNKNKILTSIKNREKYLTKGFYDAYTEEKCPVCYSDDMINTKLICGHNVCLECTLNILPNTKSCPLCAESININKMVIIRDSIPEYTSNIVKFFDKIHNNNTIIVSDLFELSNLLQKNLNILNINDFYIVEKIFSYHDIEKIIIVTLPKHLMRNYNVYNFAHYFENINPNIKIIVMEVTMF</sequence>
<keyword evidence="1" id="KW-0479">Metal-binding</keyword>
<dbReference type="InterPro" id="IPR001841">
    <property type="entry name" value="Znf_RING"/>
</dbReference>
<organism evidence="3 4">
    <name type="scientific">Cotonvirus japonicus</name>
    <dbReference type="NCBI Taxonomy" id="2811091"/>
    <lineage>
        <taxon>Viruses</taxon>
        <taxon>Varidnaviria</taxon>
        <taxon>Bamfordvirae</taxon>
        <taxon>Nucleocytoviricota</taxon>
        <taxon>Megaviricetes</taxon>
        <taxon>Imitervirales</taxon>
        <taxon>Mimiviridae</taxon>
        <taxon>Megamimivirinae</taxon>
        <taxon>Cotonvirus</taxon>
        <taxon>Cotonvirus japonicum</taxon>
    </lineage>
</organism>
<protein>
    <submittedName>
        <fullName evidence="3">Ring finger protein</fullName>
    </submittedName>
</protein>
<dbReference type="RefSeq" id="YP_010841883.1">
    <property type="nucleotide sequence ID" value="NC_079139.1"/>
</dbReference>
<dbReference type="PROSITE" id="PS50089">
    <property type="entry name" value="ZF_RING_2"/>
    <property type="match status" value="1"/>
</dbReference>
<dbReference type="SUPFAM" id="SSF57850">
    <property type="entry name" value="RING/U-box"/>
    <property type="match status" value="1"/>
</dbReference>
<evidence type="ECO:0000313" key="4">
    <source>
        <dbReference type="Proteomes" id="UP001321479"/>
    </source>
</evidence>
<feature type="domain" description="RING-type" evidence="2">
    <location>
        <begin position="493"/>
        <end position="530"/>
    </location>
</feature>
<evidence type="ECO:0000313" key="3">
    <source>
        <dbReference type="EMBL" id="BCS83275.1"/>
    </source>
</evidence>
<dbReference type="InterPro" id="IPR013083">
    <property type="entry name" value="Znf_RING/FYVE/PHD"/>
</dbReference>
<dbReference type="Proteomes" id="UP001321479">
    <property type="component" value="Segment"/>
</dbReference>
<keyword evidence="4" id="KW-1185">Reference proteome</keyword>
<keyword evidence="1" id="KW-0862">Zinc</keyword>
<dbReference type="GeneID" id="80558480"/>
<accession>A0ABM7NSY6</accession>
<dbReference type="Gene3D" id="3.30.40.10">
    <property type="entry name" value="Zinc/RING finger domain, C3HC4 (zinc finger)"/>
    <property type="match status" value="1"/>
</dbReference>
<name>A0ABM7NSY6_9VIRU</name>
<dbReference type="EMBL" id="AP024483">
    <property type="protein sequence ID" value="BCS83275.1"/>
    <property type="molecule type" value="Genomic_DNA"/>
</dbReference>